<dbReference type="EMBL" id="PYOU01000004">
    <property type="protein sequence ID" value="PSX11386.1"/>
    <property type="molecule type" value="Genomic_DNA"/>
</dbReference>
<name>A0ABX5H674_PHOAN</name>
<organism evidence="1 2">
    <name type="scientific">Photobacterium angustum</name>
    <dbReference type="NCBI Taxonomy" id="661"/>
    <lineage>
        <taxon>Bacteria</taxon>
        <taxon>Pseudomonadati</taxon>
        <taxon>Pseudomonadota</taxon>
        <taxon>Gammaproteobacteria</taxon>
        <taxon>Vibrionales</taxon>
        <taxon>Vibrionaceae</taxon>
        <taxon>Photobacterium</taxon>
    </lineage>
</organism>
<evidence type="ECO:0000313" key="2">
    <source>
        <dbReference type="Proteomes" id="UP000240989"/>
    </source>
</evidence>
<proteinExistence type="predicted"/>
<comment type="caution">
    <text evidence="1">The sequence shown here is derived from an EMBL/GenBank/DDBJ whole genome shotgun (WGS) entry which is preliminary data.</text>
</comment>
<sequence>MVFLDEEYMSWLLFQNTNDMYLSVVCGTVGMFTAEIQLTNSEVSSYKSTGKSYIDQLASSIRAKPNYFSPRKVANFRTKFNVTEALSEWRSS</sequence>
<reference evidence="1 2" key="1">
    <citation type="submission" date="2018-01" db="EMBL/GenBank/DDBJ databases">
        <title>Whole genome sequencing of Histamine producing bacteria.</title>
        <authorList>
            <person name="Butler K."/>
        </authorList>
    </citation>
    <scope>NUCLEOTIDE SEQUENCE [LARGE SCALE GENOMIC DNA]</scope>
    <source>
        <strain evidence="1 2">A6-1</strain>
    </source>
</reference>
<protein>
    <submittedName>
        <fullName evidence="1">Uncharacterized protein</fullName>
    </submittedName>
</protein>
<dbReference type="Proteomes" id="UP000240989">
    <property type="component" value="Unassembled WGS sequence"/>
</dbReference>
<gene>
    <name evidence="1" type="ORF">C0W27_06640</name>
</gene>
<keyword evidence="2" id="KW-1185">Reference proteome</keyword>
<accession>A0ABX5H674</accession>
<evidence type="ECO:0000313" key="1">
    <source>
        <dbReference type="EMBL" id="PSX11386.1"/>
    </source>
</evidence>